<organism evidence="7 8">
    <name type="scientific">Neobacillus pocheonensis</name>
    <dbReference type="NCBI Taxonomy" id="363869"/>
    <lineage>
        <taxon>Bacteria</taxon>
        <taxon>Bacillati</taxon>
        <taxon>Bacillota</taxon>
        <taxon>Bacilli</taxon>
        <taxon>Bacillales</taxon>
        <taxon>Bacillaceae</taxon>
        <taxon>Neobacillus</taxon>
    </lineage>
</organism>
<dbReference type="Pfam" id="PF00664">
    <property type="entry name" value="ABC_membrane"/>
    <property type="match status" value="1"/>
</dbReference>
<reference evidence="7 8" key="1">
    <citation type="submission" date="2022-06" db="EMBL/GenBank/DDBJ databases">
        <authorList>
            <person name="Jeon C.O."/>
        </authorList>
    </citation>
    <scope>NUCLEOTIDE SEQUENCE [LARGE SCALE GENOMIC DNA]</scope>
    <source>
        <strain evidence="7 8">KCTC 13943</strain>
    </source>
</reference>
<feature type="transmembrane region" description="Helical" evidence="5">
    <location>
        <begin position="56"/>
        <end position="76"/>
    </location>
</feature>
<evidence type="ECO:0000256" key="4">
    <source>
        <dbReference type="ARBA" id="ARBA00023136"/>
    </source>
</evidence>
<evidence type="ECO:0000256" key="3">
    <source>
        <dbReference type="ARBA" id="ARBA00022989"/>
    </source>
</evidence>
<dbReference type="InterPro" id="IPR011527">
    <property type="entry name" value="ABC1_TM_dom"/>
</dbReference>
<dbReference type="SUPFAM" id="SSF90123">
    <property type="entry name" value="ABC transporter transmembrane region"/>
    <property type="match status" value="1"/>
</dbReference>
<dbReference type="EMBL" id="JAMQCR010000002">
    <property type="protein sequence ID" value="MCM2535121.1"/>
    <property type="molecule type" value="Genomic_DNA"/>
</dbReference>
<accession>A0ABT0WFN6</accession>
<name>A0ABT0WFN6_9BACI</name>
<feature type="domain" description="ABC transmembrane type-1" evidence="6">
    <location>
        <begin position="19"/>
        <end position="112"/>
    </location>
</feature>
<keyword evidence="3 5" id="KW-1133">Transmembrane helix</keyword>
<gene>
    <name evidence="7" type="ORF">NDK43_25750</name>
</gene>
<evidence type="ECO:0000259" key="6">
    <source>
        <dbReference type="PROSITE" id="PS50929"/>
    </source>
</evidence>
<proteinExistence type="predicted"/>
<evidence type="ECO:0000256" key="2">
    <source>
        <dbReference type="ARBA" id="ARBA00022692"/>
    </source>
</evidence>
<keyword evidence="2 5" id="KW-0812">Transmembrane</keyword>
<comment type="caution">
    <text evidence="7">The sequence shown here is derived from an EMBL/GenBank/DDBJ whole genome shotgun (WGS) entry which is preliminary data.</text>
</comment>
<evidence type="ECO:0000313" key="8">
    <source>
        <dbReference type="Proteomes" id="UP001523262"/>
    </source>
</evidence>
<evidence type="ECO:0000313" key="7">
    <source>
        <dbReference type="EMBL" id="MCM2535121.1"/>
    </source>
</evidence>
<comment type="subcellular location">
    <subcellularLocation>
        <location evidence="1">Cell membrane</location>
        <topology evidence="1">Multi-pass membrane protein</topology>
    </subcellularLocation>
</comment>
<keyword evidence="4 5" id="KW-0472">Membrane</keyword>
<keyword evidence="8" id="KW-1185">Reference proteome</keyword>
<sequence length="129" mass="15499">MHSMRWVWSYIRNYRVRLFISLSLSLFISALNMVNPYVAGKIVDKVIFEHQEHLLIPLLMTMIGVTIVKTVIRYNYQLSFERISQGVIFTIREKLYDRLHQLDFSFYDRTKTKFWNPTSPYSFLPVMQP</sequence>
<evidence type="ECO:0000256" key="1">
    <source>
        <dbReference type="ARBA" id="ARBA00004651"/>
    </source>
</evidence>
<dbReference type="Proteomes" id="UP001523262">
    <property type="component" value="Unassembled WGS sequence"/>
</dbReference>
<dbReference type="PROSITE" id="PS50929">
    <property type="entry name" value="ABC_TM1F"/>
    <property type="match status" value="1"/>
</dbReference>
<evidence type="ECO:0000256" key="5">
    <source>
        <dbReference type="SAM" id="Phobius"/>
    </source>
</evidence>
<dbReference type="InterPro" id="IPR036640">
    <property type="entry name" value="ABC1_TM_sf"/>
</dbReference>
<protein>
    <submittedName>
        <fullName evidence="7">ABC transporter transmembrane domain-containing protein</fullName>
    </submittedName>
</protein>
<dbReference type="Gene3D" id="1.20.1560.10">
    <property type="entry name" value="ABC transporter type 1, transmembrane domain"/>
    <property type="match status" value="1"/>
</dbReference>